<evidence type="ECO:0000313" key="6">
    <source>
        <dbReference type="EMBL" id="UWQ54870.1"/>
    </source>
</evidence>
<dbReference type="AlphaFoldDB" id="A0A9Q9HMD8"/>
<evidence type="ECO:0000256" key="1">
    <source>
        <dbReference type="ARBA" id="ARBA00004141"/>
    </source>
</evidence>
<evidence type="ECO:0000256" key="3">
    <source>
        <dbReference type="ARBA" id="ARBA00022989"/>
    </source>
</evidence>
<evidence type="ECO:0000256" key="5">
    <source>
        <dbReference type="SAM" id="Phobius"/>
    </source>
</evidence>
<keyword evidence="2 5" id="KW-0812">Transmembrane</keyword>
<dbReference type="EMBL" id="CP081070">
    <property type="protein sequence ID" value="UWQ54870.1"/>
    <property type="molecule type" value="Genomic_DNA"/>
</dbReference>
<dbReference type="Proteomes" id="UP001058713">
    <property type="component" value="Chromosome"/>
</dbReference>
<dbReference type="InterPro" id="IPR059112">
    <property type="entry name" value="CysZ/EI24"/>
</dbReference>
<feature type="transmembrane region" description="Helical" evidence="5">
    <location>
        <begin position="152"/>
        <end position="172"/>
    </location>
</feature>
<feature type="transmembrane region" description="Helical" evidence="5">
    <location>
        <begin position="128"/>
        <end position="146"/>
    </location>
</feature>
<organism evidence="6 7">
    <name type="scientific">Leisingera caerulea</name>
    <name type="common">Phaeobacter caeruleus</name>
    <dbReference type="NCBI Taxonomy" id="506591"/>
    <lineage>
        <taxon>Bacteria</taxon>
        <taxon>Pseudomonadati</taxon>
        <taxon>Pseudomonadota</taxon>
        <taxon>Alphaproteobacteria</taxon>
        <taxon>Rhodobacterales</taxon>
        <taxon>Roseobacteraceae</taxon>
        <taxon>Leisingera</taxon>
    </lineage>
</organism>
<keyword evidence="4 5" id="KW-0472">Membrane</keyword>
<dbReference type="KEGG" id="lcae:K3721_04885"/>
<evidence type="ECO:0000256" key="4">
    <source>
        <dbReference type="ARBA" id="ARBA00023136"/>
    </source>
</evidence>
<protein>
    <submittedName>
        <fullName evidence="6">EI24 domain-containing protein</fullName>
    </submittedName>
</protein>
<comment type="subcellular location">
    <subcellularLocation>
        <location evidence="1">Membrane</location>
        <topology evidence="1">Multi-pass membrane protein</topology>
    </subcellularLocation>
</comment>
<reference evidence="6" key="1">
    <citation type="submission" date="2021-08" db="EMBL/GenBank/DDBJ databases">
        <authorList>
            <person name="Nwanade C."/>
            <person name="Wang M."/>
            <person name="Masoudi A."/>
            <person name="Yu Z."/>
            <person name="Liu J."/>
        </authorList>
    </citation>
    <scope>NUCLEOTIDE SEQUENCE</scope>
    <source>
        <strain evidence="6">S122</strain>
    </source>
</reference>
<proteinExistence type="predicted"/>
<dbReference type="RefSeq" id="WP_259972047.1">
    <property type="nucleotide sequence ID" value="NZ_CP081070.1"/>
</dbReference>
<feature type="transmembrane region" description="Helical" evidence="5">
    <location>
        <begin position="21"/>
        <end position="48"/>
    </location>
</feature>
<dbReference type="Pfam" id="PF07264">
    <property type="entry name" value="EI24"/>
    <property type="match status" value="1"/>
</dbReference>
<name>A0A9Q9HMD8_LEICA</name>
<evidence type="ECO:0000313" key="7">
    <source>
        <dbReference type="Proteomes" id="UP001058713"/>
    </source>
</evidence>
<evidence type="ECO:0000256" key="2">
    <source>
        <dbReference type="ARBA" id="ARBA00022692"/>
    </source>
</evidence>
<sequence length="229" mass="25050">MIFTAFFKTLGQTGDPRFRKVLFLGLGLTVALLIAAYAGFLVLIQWLVGPEATVPLLGEVTWLDDLLSIGSLLLMLLLSVFLMVPVASAITSMFLDEVAQAVEDRHYPALPPAPRVPFWDAVKDTANFLGLLIAANIMALFLYVLFPPAALFIFWGLNGFLLGREYFTLAAARRVGTVEAKKLRRRHAGTIWAAGTLMAMPLSVPLLNLVVPILGAATFTHLYHALARK</sequence>
<feature type="transmembrane region" description="Helical" evidence="5">
    <location>
        <begin position="192"/>
        <end position="219"/>
    </location>
</feature>
<keyword evidence="3 5" id="KW-1133">Transmembrane helix</keyword>
<feature type="transmembrane region" description="Helical" evidence="5">
    <location>
        <begin position="68"/>
        <end position="95"/>
    </location>
</feature>
<gene>
    <name evidence="6" type="ORF">K3721_04885</name>
</gene>
<accession>A0A9Q9HMD8</accession>